<protein>
    <submittedName>
        <fullName evidence="2">PilT protein domain protein</fullName>
    </submittedName>
</protein>
<keyword evidence="3" id="KW-1185">Reference proteome</keyword>
<evidence type="ECO:0000313" key="3">
    <source>
        <dbReference type="Proteomes" id="UP000008206"/>
    </source>
</evidence>
<dbReference type="InterPro" id="IPR002716">
    <property type="entry name" value="PIN_dom"/>
</dbReference>
<dbReference type="Gene3D" id="3.40.50.1010">
    <property type="entry name" value="5'-nuclease"/>
    <property type="match status" value="1"/>
</dbReference>
<geneLocation type="plasmid" evidence="2 3">
    <name>Cy782205</name>
</geneLocation>
<dbReference type="EMBL" id="CP002203">
    <property type="protein sequence ID" value="ADN18681.1"/>
    <property type="molecule type" value="Genomic_DNA"/>
</dbReference>
<dbReference type="AlphaFoldDB" id="E0UP01"/>
<dbReference type="Proteomes" id="UP000008206">
    <property type="component" value="Plasmid Cy782205"/>
</dbReference>
<dbReference type="SUPFAM" id="SSF88723">
    <property type="entry name" value="PIN domain-like"/>
    <property type="match status" value="1"/>
</dbReference>
<evidence type="ECO:0000259" key="1">
    <source>
        <dbReference type="Pfam" id="PF13470"/>
    </source>
</evidence>
<evidence type="ECO:0000313" key="2">
    <source>
        <dbReference type="EMBL" id="ADN18681.1"/>
    </source>
</evidence>
<dbReference type="KEGG" id="cyj:Cyan7822_6671"/>
<name>E0UP01_GLOV7</name>
<dbReference type="Pfam" id="PF13470">
    <property type="entry name" value="PIN_3"/>
    <property type="match status" value="1"/>
</dbReference>
<reference evidence="3" key="1">
    <citation type="journal article" date="2011" name="MBio">
        <title>Novel metabolic attributes of the genus Cyanothece, comprising a group of unicellular nitrogen-fixing Cyanobacteria.</title>
        <authorList>
            <person name="Bandyopadhyay A."/>
            <person name="Elvitigala T."/>
            <person name="Welsh E."/>
            <person name="Stockel J."/>
            <person name="Liberton M."/>
            <person name="Min H."/>
            <person name="Sherman L.A."/>
            <person name="Pakrasi H.B."/>
        </authorList>
    </citation>
    <scope>NUCLEOTIDE SEQUENCE [LARGE SCALE GENOMIC DNA]</scope>
    <source>
        <strain evidence="3">PCC 7822</strain>
        <plasmid evidence="3">Cy782205</plasmid>
    </source>
</reference>
<proteinExistence type="predicted"/>
<dbReference type="RefSeq" id="WP_013325803.1">
    <property type="nucleotide sequence ID" value="NC_014504.1"/>
</dbReference>
<dbReference type="OrthoDB" id="9787727at2"/>
<feature type="domain" description="PIN" evidence="1">
    <location>
        <begin position="2"/>
        <end position="114"/>
    </location>
</feature>
<organism evidence="2 3">
    <name type="scientific">Gloeothece verrucosa (strain PCC 7822)</name>
    <name type="common">Cyanothece sp. (strain PCC 7822)</name>
    <dbReference type="NCBI Taxonomy" id="497965"/>
    <lineage>
        <taxon>Bacteria</taxon>
        <taxon>Bacillati</taxon>
        <taxon>Cyanobacteriota</taxon>
        <taxon>Cyanophyceae</taxon>
        <taxon>Oscillatoriophycideae</taxon>
        <taxon>Chroococcales</taxon>
        <taxon>Aphanothecaceae</taxon>
        <taxon>Gloeothece</taxon>
        <taxon>Gloeothece verrucosa</taxon>
    </lineage>
</organism>
<dbReference type="HOGENOM" id="CLU_124456_3_0_3"/>
<gene>
    <name evidence="2" type="ordered locus">Cyan7822_6671</name>
</gene>
<accession>E0UP01</accession>
<sequence length="141" mass="16132">MKILLDTNIIIDVALSRQPFFEASQQVLLLVEQNRIYGYISASTVGDLYYIIRRARGREWTIEFLNWLVTFCQIATVNEAVIEMALNLNFFDFEDAIQYSTAVINQLDAIVTRNPQDFPVTSPRIITPVRLVQELTDSGKA</sequence>
<dbReference type="InterPro" id="IPR029060">
    <property type="entry name" value="PIN-like_dom_sf"/>
</dbReference>
<keyword evidence="2" id="KW-0614">Plasmid</keyword>